<dbReference type="AlphaFoldDB" id="A0A163GHM5"/>
<accession>A0A163GHM5</accession>
<keyword evidence="1" id="KW-0472">Membrane</keyword>
<keyword evidence="3" id="KW-1185">Reference proteome</keyword>
<name>A0A163GHM5_9BACL</name>
<reference evidence="2" key="1">
    <citation type="journal article" date="2016" name="Genome Announc.">
        <title>Draft genomes of two strains of Paenibacillus glucanolyticus with capability to degrade lignocellulose.</title>
        <authorList>
            <person name="Mathews S.L."/>
            <person name="Pawlak J."/>
            <person name="Grunden A.M."/>
        </authorList>
    </citation>
    <scope>NUCLEOTIDE SEQUENCE [LARGE SCALE GENOMIC DNA]</scope>
    <source>
        <strain evidence="2">SLM1</strain>
    </source>
</reference>
<organism evidence="2 3">
    <name type="scientific">Paenibacillus glucanolyticus</name>
    <dbReference type="NCBI Taxonomy" id="59843"/>
    <lineage>
        <taxon>Bacteria</taxon>
        <taxon>Bacillati</taxon>
        <taxon>Bacillota</taxon>
        <taxon>Bacilli</taxon>
        <taxon>Bacillales</taxon>
        <taxon>Paenibacillaceae</taxon>
        <taxon>Paenibacillus</taxon>
    </lineage>
</organism>
<keyword evidence="1" id="KW-0812">Transmembrane</keyword>
<evidence type="ECO:0000256" key="1">
    <source>
        <dbReference type="SAM" id="Phobius"/>
    </source>
</evidence>
<comment type="caution">
    <text evidence="2">The sequence shown here is derived from an EMBL/GenBank/DDBJ whole genome shotgun (WGS) entry which is preliminary data.</text>
</comment>
<evidence type="ECO:0000313" key="3">
    <source>
        <dbReference type="Proteomes" id="UP000076796"/>
    </source>
</evidence>
<dbReference type="Proteomes" id="UP000076796">
    <property type="component" value="Unassembled WGS sequence"/>
</dbReference>
<protein>
    <submittedName>
        <fullName evidence="2">Uncharacterized protein</fullName>
    </submittedName>
</protein>
<sequence>MQQILDTILNTPSYILIAITLVIVIIFARKTMRILRKFASIAFSILTIFKLLHMLNLMDILK</sequence>
<feature type="transmembrane region" description="Helical" evidence="1">
    <location>
        <begin position="40"/>
        <end position="58"/>
    </location>
</feature>
<proteinExistence type="predicted"/>
<evidence type="ECO:0000313" key="2">
    <source>
        <dbReference type="EMBL" id="KZS44978.1"/>
    </source>
</evidence>
<keyword evidence="1" id="KW-1133">Transmembrane helix</keyword>
<gene>
    <name evidence="2" type="ORF">AWU65_03080</name>
</gene>
<dbReference type="EMBL" id="LWMH01000001">
    <property type="protein sequence ID" value="KZS44978.1"/>
    <property type="molecule type" value="Genomic_DNA"/>
</dbReference>
<feature type="transmembrane region" description="Helical" evidence="1">
    <location>
        <begin position="12"/>
        <end position="28"/>
    </location>
</feature>